<evidence type="ECO:0000256" key="10">
    <source>
        <dbReference type="ARBA" id="ARBA00023204"/>
    </source>
</evidence>
<dbReference type="GO" id="GO:0000400">
    <property type="term" value="F:four-way junction DNA binding"/>
    <property type="evidence" value="ECO:0000318"/>
    <property type="project" value="GO_Central"/>
</dbReference>
<feature type="domain" description="XPG-I" evidence="16">
    <location>
        <begin position="122"/>
        <end position="193"/>
    </location>
</feature>
<dbReference type="PRINTS" id="PR00853">
    <property type="entry name" value="XPGRADSUPER"/>
</dbReference>
<evidence type="ECO:0000259" key="16">
    <source>
        <dbReference type="SMART" id="SM00484"/>
    </source>
</evidence>
<dbReference type="SMART" id="SM00484">
    <property type="entry name" value="XPGI"/>
    <property type="match status" value="1"/>
</dbReference>
<dbReference type="InterPro" id="IPR029060">
    <property type="entry name" value="PIN-like_dom_sf"/>
</dbReference>
<feature type="region of interest" description="Disordered" evidence="15">
    <location>
        <begin position="974"/>
        <end position="999"/>
    </location>
</feature>
<keyword evidence="7" id="KW-0227">DNA damage</keyword>
<dbReference type="Pfam" id="PF00867">
    <property type="entry name" value="XPG_I"/>
    <property type="match status" value="1"/>
</dbReference>
<evidence type="ECO:0000313" key="19">
    <source>
        <dbReference type="RefSeq" id="XP_041419500.1"/>
    </source>
</evidence>
<evidence type="ECO:0000256" key="9">
    <source>
        <dbReference type="ARBA" id="ARBA00022842"/>
    </source>
</evidence>
<feature type="compositionally biased region" description="Polar residues" evidence="15">
    <location>
        <begin position="600"/>
        <end position="609"/>
    </location>
</feature>
<dbReference type="RefSeq" id="XP_041419500.1">
    <property type="nucleotide sequence ID" value="XM_041563566.1"/>
</dbReference>
<dbReference type="GO" id="GO:0005634">
    <property type="term" value="C:nucleus"/>
    <property type="evidence" value="ECO:0007669"/>
    <property type="project" value="UniProtKB-SubCell"/>
</dbReference>
<comment type="cofactor">
    <cofactor evidence="1">
        <name>Mg(2+)</name>
        <dbReference type="ChEBI" id="CHEBI:18420"/>
    </cofactor>
</comment>
<dbReference type="CTD" id="108717192"/>
<dbReference type="AlphaFoldDB" id="A0A8J1KQA5"/>
<dbReference type="GO" id="GO:0046872">
    <property type="term" value="F:metal ion binding"/>
    <property type="evidence" value="ECO:0007669"/>
    <property type="project" value="UniProtKB-KW"/>
</dbReference>
<comment type="similarity">
    <text evidence="12">Belongs to the XPG/RAD2 endonuclease family. GEN subfamily.</text>
</comment>
<dbReference type="FunFam" id="1.10.150.20:FF:000030">
    <property type="entry name" value="Flap endonuclease GEN-like 1"/>
    <property type="match status" value="1"/>
</dbReference>
<evidence type="ECO:0000256" key="1">
    <source>
        <dbReference type="ARBA" id="ARBA00001946"/>
    </source>
</evidence>
<dbReference type="RefSeq" id="XP_041419501.1">
    <property type="nucleotide sequence ID" value="XM_041563567.1"/>
</dbReference>
<feature type="compositionally biased region" description="Polar residues" evidence="15">
    <location>
        <begin position="569"/>
        <end position="578"/>
    </location>
</feature>
<feature type="domain" description="XPG N-terminal" evidence="17">
    <location>
        <begin position="1"/>
        <end position="96"/>
    </location>
</feature>
<dbReference type="FunFam" id="3.40.50.1010:FF:000024">
    <property type="entry name" value="flap endonuclease GEN homolog 1"/>
    <property type="match status" value="1"/>
</dbReference>
<dbReference type="GO" id="GO:0006281">
    <property type="term" value="P:DNA repair"/>
    <property type="evidence" value="ECO:0007669"/>
    <property type="project" value="UniProtKB-KW"/>
</dbReference>
<dbReference type="SUPFAM" id="SSF47807">
    <property type="entry name" value="5' to 3' exonuclease, C-terminal subdomain"/>
    <property type="match status" value="1"/>
</dbReference>
<proteinExistence type="inferred from homology"/>
<evidence type="ECO:0000256" key="7">
    <source>
        <dbReference type="ARBA" id="ARBA00022763"/>
    </source>
</evidence>
<keyword evidence="5" id="KW-0479">Metal-binding</keyword>
<sequence>MGVTDLWSILGPVRKHVPLESLAGKTLAVDLSIWVCEAQMVKQMIGVVHKPHLRNLFFRISSLSLLGVKLVFVSEGEAPKLKAETMSKRNEMRYGPSATAAPPKAGRSYFKSVLKECLLMLECLGIPWVQAAGEAEAMCAYLNAHGYVDGCITNDGDVFLYGAQTVYRNFTMNVKDPHVDCYEVSKIKAHLGLDREELVGLAILLGCDYLPKGVPGVRKVQALKLIEMLKGESLLQRFYLWEKDCNVRGTTKAPKKKTHCSVCCHPGSAKDHERNGCKMCESDRFCEPHDYDYRCPCDWHKDQREKVENSAEFNIRRKAQRLEGFPFHPVIDEFLINKNKLVKVLKWRRPGLLCFQNFAAERMDWPRHYSCEKLLVLLTYYDMNERKAGREHKSQLQAIRIVKTRIRNGSPCFEIEWVKPDGYVFADDHPAESPLLTIEEESLFRAAYPLVVALFHKEKQEAEENKLKCKKSKPKSKAVDELDDVASLLSELSLKPVTEKQTSLELKEDGGDSGNVHEKPARNCNFLGFFSDVDSAAVKGTVLDTKPDCEVYPSPTTDSDPSHALCSSPAPSNPQHLTAASPNISALISDLQLSSIDWDSTSFSQSPQAHTKDSREVEDPVEFSYKPTTSNLGTSEKKSDEVGNKIARPGTLIEQNKAQLTSKQYEVEDFHKLPLKERVLLKNAVQCGVPYPATKQSKPVPSVHVKPVPLVHVKPVHLKHVPPVHVKPVHVKPAQSVETKPVLSVDLKPVPSVDVKPVPSVDVKPVPSVDVKPVPSVDVKPVPSVDVKPVPSVDVKPVPSVEVKPVLSVDAKHVPSVHVKPVPRVHVKPVPSVHVKPVPLSLHNQGLTDNNSITTSLDLHFKEQVHPKLLIKVSRDPSQQENRPPPVPALKPMVCSSAKPQIQGGTGTKTYNFVKNVKAVSLVPVNVGKKVGPLAAYKSLGKKSVCQKGTLFDQEDQPEMQATCPSTYVHPLSKGVKGDKLHRPPYGGNEVKQNKENSPSSNNLICVFLSPDSKVVTKRASDCSTEESDGDDSIISVDSPLPLAERLKLRLLQQC</sequence>
<dbReference type="SMART" id="SM00485">
    <property type="entry name" value="XPGN"/>
    <property type="match status" value="1"/>
</dbReference>
<evidence type="ECO:0000256" key="11">
    <source>
        <dbReference type="ARBA" id="ARBA00023242"/>
    </source>
</evidence>
<dbReference type="KEGG" id="xla:108717192"/>
<dbReference type="GO" id="GO:0008821">
    <property type="term" value="F:crossover junction DNA endonuclease activity"/>
    <property type="evidence" value="ECO:0007669"/>
    <property type="project" value="UniProtKB-ARBA"/>
</dbReference>
<dbReference type="CDD" id="cd09869">
    <property type="entry name" value="PIN_GEN1"/>
    <property type="match status" value="1"/>
</dbReference>
<feature type="compositionally biased region" description="Basic and acidic residues" evidence="15">
    <location>
        <begin position="505"/>
        <end position="518"/>
    </location>
</feature>
<feature type="region of interest" description="Disordered" evidence="15">
    <location>
        <begin position="499"/>
        <end position="518"/>
    </location>
</feature>
<evidence type="ECO:0000256" key="8">
    <source>
        <dbReference type="ARBA" id="ARBA00022801"/>
    </source>
</evidence>
<dbReference type="GeneID" id="108717192"/>
<dbReference type="Proteomes" id="UP000186698">
    <property type="component" value="Chromosome 5L"/>
</dbReference>
<dbReference type="SUPFAM" id="SSF88723">
    <property type="entry name" value="PIN domain-like"/>
    <property type="match status" value="1"/>
</dbReference>
<evidence type="ECO:0000256" key="15">
    <source>
        <dbReference type="SAM" id="MobiDB-lite"/>
    </source>
</evidence>
<evidence type="ECO:0000256" key="12">
    <source>
        <dbReference type="ARBA" id="ARBA00038112"/>
    </source>
</evidence>
<comment type="subcellular location">
    <subcellularLocation>
        <location evidence="2">Nucleus</location>
    </subcellularLocation>
</comment>
<evidence type="ECO:0000256" key="5">
    <source>
        <dbReference type="ARBA" id="ARBA00022723"/>
    </source>
</evidence>
<evidence type="ECO:0000313" key="18">
    <source>
        <dbReference type="Proteomes" id="UP000186698"/>
    </source>
</evidence>
<dbReference type="InterPro" id="IPR008918">
    <property type="entry name" value="HhH2"/>
</dbReference>
<keyword evidence="9" id="KW-0460">Magnesium</keyword>
<keyword evidence="8" id="KW-0378">Hydrolase</keyword>
<dbReference type="OrthoDB" id="2959108at2759"/>
<dbReference type="Pfam" id="PF18704">
    <property type="entry name" value="Chromo_2"/>
    <property type="match status" value="1"/>
</dbReference>
<dbReference type="Gene3D" id="1.10.150.20">
    <property type="entry name" value="5' to 3' exonuclease, C-terminal subdomain"/>
    <property type="match status" value="1"/>
</dbReference>
<dbReference type="Gene3D" id="3.40.50.1010">
    <property type="entry name" value="5'-nuclease"/>
    <property type="match status" value="1"/>
</dbReference>
<dbReference type="Pfam" id="PF00752">
    <property type="entry name" value="XPG_N"/>
    <property type="match status" value="1"/>
</dbReference>
<evidence type="ECO:0000256" key="4">
    <source>
        <dbReference type="ARBA" id="ARBA00022722"/>
    </source>
</evidence>
<evidence type="ECO:0000256" key="2">
    <source>
        <dbReference type="ARBA" id="ARBA00004123"/>
    </source>
</evidence>
<evidence type="ECO:0000256" key="14">
    <source>
        <dbReference type="ARBA" id="ARBA00070188"/>
    </source>
</evidence>
<reference evidence="19 20" key="1">
    <citation type="submission" date="2025-04" db="UniProtKB">
        <authorList>
            <consortium name="RefSeq"/>
        </authorList>
    </citation>
    <scope>IDENTIFICATION</scope>
    <source>
        <strain evidence="19 20">J_2021</strain>
        <tissue evidence="19 20">Erythrocytes</tissue>
    </source>
</reference>
<evidence type="ECO:0000256" key="6">
    <source>
        <dbReference type="ARBA" id="ARBA00022759"/>
    </source>
</evidence>
<evidence type="ECO:0000256" key="13">
    <source>
        <dbReference type="ARBA" id="ARBA00063132"/>
    </source>
</evidence>
<feature type="region of interest" description="Disordered" evidence="15">
    <location>
        <begin position="600"/>
        <end position="650"/>
    </location>
</feature>
<dbReference type="GO" id="GO:0017108">
    <property type="term" value="F:5'-flap endonuclease activity"/>
    <property type="evidence" value="ECO:0000318"/>
    <property type="project" value="GO_Central"/>
</dbReference>
<keyword evidence="4" id="KW-0540">Nuclease</keyword>
<feature type="region of interest" description="Disordered" evidence="15">
    <location>
        <begin position="546"/>
        <end position="578"/>
    </location>
</feature>
<keyword evidence="10" id="KW-0234">DNA repair</keyword>
<dbReference type="InterPro" id="IPR041012">
    <property type="entry name" value="GEN_chromo"/>
</dbReference>
<dbReference type="InterPro" id="IPR036279">
    <property type="entry name" value="5-3_exonuclease_C_sf"/>
</dbReference>
<keyword evidence="6 19" id="KW-0255">Endonuclease</keyword>
<dbReference type="InterPro" id="IPR006084">
    <property type="entry name" value="XPG/Rad2"/>
</dbReference>
<keyword evidence="3" id="KW-0597">Phosphoprotein</keyword>
<keyword evidence="11" id="KW-0539">Nucleus</keyword>
<dbReference type="InterPro" id="IPR006085">
    <property type="entry name" value="XPG_DNA_repair_N"/>
</dbReference>
<evidence type="ECO:0000256" key="3">
    <source>
        <dbReference type="ARBA" id="ARBA00022553"/>
    </source>
</evidence>
<keyword evidence="18" id="KW-1185">Reference proteome</keyword>
<dbReference type="PANTHER" id="PTHR11081">
    <property type="entry name" value="FLAP ENDONUCLEASE FAMILY MEMBER"/>
    <property type="match status" value="1"/>
</dbReference>
<dbReference type="PANTHER" id="PTHR11081:SF70">
    <property type="entry name" value="FLAP ENDONUCLEASE GEN HOMOLOG 1"/>
    <property type="match status" value="1"/>
</dbReference>
<name>A0A8J1KQA5_XENLA</name>
<protein>
    <recommendedName>
        <fullName evidence="14">Flap endonuclease GEN homolog 1</fullName>
    </recommendedName>
</protein>
<accession>A0A8J1KQA5</accession>
<evidence type="ECO:0000313" key="20">
    <source>
        <dbReference type="RefSeq" id="XP_041419501.1"/>
    </source>
</evidence>
<dbReference type="InterPro" id="IPR006086">
    <property type="entry name" value="XPG-I_dom"/>
</dbReference>
<organism evidence="18 20">
    <name type="scientific">Xenopus laevis</name>
    <name type="common">African clawed frog</name>
    <dbReference type="NCBI Taxonomy" id="8355"/>
    <lineage>
        <taxon>Eukaryota</taxon>
        <taxon>Metazoa</taxon>
        <taxon>Chordata</taxon>
        <taxon>Craniata</taxon>
        <taxon>Vertebrata</taxon>
        <taxon>Euteleostomi</taxon>
        <taxon>Amphibia</taxon>
        <taxon>Batrachia</taxon>
        <taxon>Anura</taxon>
        <taxon>Pipoidea</taxon>
        <taxon>Pipidae</taxon>
        <taxon>Xenopodinae</taxon>
        <taxon>Xenopus</taxon>
        <taxon>Xenopus</taxon>
    </lineage>
</organism>
<comment type="subunit">
    <text evidence="13">Largely monomeric, dimerizes on the Holliday junction and the first nick occurs upon dimerization at the junction.</text>
</comment>
<dbReference type="SMART" id="SM00279">
    <property type="entry name" value="HhH2"/>
    <property type="match status" value="1"/>
</dbReference>
<gene>
    <name evidence="19 20" type="primary">LOC108717192</name>
</gene>
<evidence type="ECO:0000259" key="17">
    <source>
        <dbReference type="SMART" id="SM00485"/>
    </source>
</evidence>